<evidence type="ECO:0000313" key="2">
    <source>
        <dbReference type="Proteomes" id="UP000308167"/>
    </source>
</evidence>
<gene>
    <name evidence="1" type="ORF">SAMEA1410922_01782</name>
</gene>
<reference evidence="1 2" key="1">
    <citation type="submission" date="2019-05" db="EMBL/GenBank/DDBJ databases">
        <authorList>
            <consortium name="Pathogen Informatics"/>
        </authorList>
    </citation>
    <scope>NUCLEOTIDE SEQUENCE [LARGE SCALE GENOMIC DNA]</scope>
    <source>
        <strain evidence="1 2">NM319</strain>
    </source>
</reference>
<name>A0ABY6TMS0_9PAST</name>
<protein>
    <submittedName>
        <fullName evidence="1">Uncharacterized protein</fullName>
    </submittedName>
</protein>
<evidence type="ECO:0000313" key="1">
    <source>
        <dbReference type="EMBL" id="VTU09029.1"/>
    </source>
</evidence>
<comment type="caution">
    <text evidence="1">The sequence shown here is derived from an EMBL/GenBank/DDBJ whole genome shotgun (WGS) entry which is preliminary data.</text>
</comment>
<proteinExistence type="predicted"/>
<dbReference type="EMBL" id="CABFKI010000012">
    <property type="protein sequence ID" value="VTU09029.1"/>
    <property type="molecule type" value="Genomic_DNA"/>
</dbReference>
<dbReference type="RefSeq" id="WP_135710798.1">
    <property type="nucleotide sequence ID" value="NZ_CABFKI010000012.1"/>
</dbReference>
<dbReference type="GeneID" id="86156155"/>
<organism evidence="1 2">
    <name type="scientific">Actinobacillus porcinus</name>
    <dbReference type="NCBI Taxonomy" id="51048"/>
    <lineage>
        <taxon>Bacteria</taxon>
        <taxon>Pseudomonadati</taxon>
        <taxon>Pseudomonadota</taxon>
        <taxon>Gammaproteobacteria</taxon>
        <taxon>Pasteurellales</taxon>
        <taxon>Pasteurellaceae</taxon>
        <taxon>Actinobacillus</taxon>
    </lineage>
</organism>
<dbReference type="Proteomes" id="UP000308167">
    <property type="component" value="Unassembled WGS sequence"/>
</dbReference>
<keyword evidence="2" id="KW-1185">Reference proteome</keyword>
<accession>A0ABY6TMS0</accession>
<sequence>MTYFNKPRKVNWDLSSIRQGYKAKIYHSNNNVWQFSDSSTVEILEVDKEKQLVTFDFSKRYDQHHIKDDNITPNSGLSANTEISNIIHLPFDYLADVVE</sequence>